<comment type="catalytic activity">
    <reaction evidence="1">
        <text>GDP-alpha-D-mannose + H2O = alpha-D-mannose 1-phosphate + GMP + 2 H(+)</text>
        <dbReference type="Rhea" id="RHEA:27978"/>
        <dbReference type="ChEBI" id="CHEBI:15377"/>
        <dbReference type="ChEBI" id="CHEBI:15378"/>
        <dbReference type="ChEBI" id="CHEBI:57527"/>
        <dbReference type="ChEBI" id="CHEBI:58115"/>
        <dbReference type="ChEBI" id="CHEBI:58409"/>
    </reaction>
</comment>
<proteinExistence type="inferred from homology"/>
<dbReference type="Gene3D" id="3.90.79.10">
    <property type="entry name" value="Nucleoside Triphosphate Pyrophosphohydrolase"/>
    <property type="match status" value="1"/>
</dbReference>
<dbReference type="KEGG" id="hcz:G9Q37_03230"/>
<feature type="domain" description="Nudix hydrolase" evidence="8">
    <location>
        <begin position="42"/>
        <end position="171"/>
    </location>
</feature>
<dbReference type="SUPFAM" id="SSF55811">
    <property type="entry name" value="Nudix"/>
    <property type="match status" value="1"/>
</dbReference>
<dbReference type="GO" id="GO:0005829">
    <property type="term" value="C:cytosol"/>
    <property type="evidence" value="ECO:0007669"/>
    <property type="project" value="TreeGrafter"/>
</dbReference>
<dbReference type="PANTHER" id="PTHR11839">
    <property type="entry name" value="UDP/ADP-SUGAR PYROPHOSPHATASE"/>
    <property type="match status" value="1"/>
</dbReference>
<organism evidence="9 10">
    <name type="scientific">Hydrogenophaga crocea</name>
    <dbReference type="NCBI Taxonomy" id="2716225"/>
    <lineage>
        <taxon>Bacteria</taxon>
        <taxon>Pseudomonadati</taxon>
        <taxon>Pseudomonadota</taxon>
        <taxon>Betaproteobacteria</taxon>
        <taxon>Burkholderiales</taxon>
        <taxon>Comamonadaceae</taxon>
        <taxon>Hydrogenophaga</taxon>
    </lineage>
</organism>
<evidence type="ECO:0000256" key="1">
    <source>
        <dbReference type="ARBA" id="ARBA00000847"/>
    </source>
</evidence>
<evidence type="ECO:0000256" key="5">
    <source>
        <dbReference type="ARBA" id="ARBA00022801"/>
    </source>
</evidence>
<dbReference type="GO" id="GO:0019693">
    <property type="term" value="P:ribose phosphate metabolic process"/>
    <property type="evidence" value="ECO:0007669"/>
    <property type="project" value="TreeGrafter"/>
</dbReference>
<keyword evidence="10" id="KW-1185">Reference proteome</keyword>
<dbReference type="EMBL" id="CP049989">
    <property type="protein sequence ID" value="QIM51214.1"/>
    <property type="molecule type" value="Genomic_DNA"/>
</dbReference>
<dbReference type="Pfam" id="PF00293">
    <property type="entry name" value="NUDIX"/>
    <property type="match status" value="1"/>
</dbReference>
<reference evidence="9 10" key="1">
    <citation type="submission" date="2020-03" db="EMBL/GenBank/DDBJ databases">
        <title>Hydrogenophaga sp. nov. isolated from cyanobacterial mat.</title>
        <authorList>
            <person name="Thorat V."/>
            <person name="Kirdat K."/>
            <person name="Tiwarekar B."/>
            <person name="Costa E.D."/>
            <person name="Yadav A."/>
        </authorList>
    </citation>
    <scope>NUCLEOTIDE SEQUENCE [LARGE SCALE GENOMIC DNA]</scope>
    <source>
        <strain evidence="9 10">BA0156</strain>
    </source>
</reference>
<dbReference type="RefSeq" id="WP_166224481.1">
    <property type="nucleotide sequence ID" value="NZ_CP049989.1"/>
</dbReference>
<accession>A0A6G8IDE3</accession>
<gene>
    <name evidence="9" type="ORF">G9Q37_03230</name>
</gene>
<dbReference type="InterPro" id="IPR015797">
    <property type="entry name" value="NUDIX_hydrolase-like_dom_sf"/>
</dbReference>
<evidence type="ECO:0000313" key="9">
    <source>
        <dbReference type="EMBL" id="QIM51214.1"/>
    </source>
</evidence>
<dbReference type="GO" id="GO:0006753">
    <property type="term" value="P:nucleoside phosphate metabolic process"/>
    <property type="evidence" value="ECO:0007669"/>
    <property type="project" value="TreeGrafter"/>
</dbReference>
<evidence type="ECO:0000259" key="8">
    <source>
        <dbReference type="PROSITE" id="PS51462"/>
    </source>
</evidence>
<name>A0A6G8IDE3_9BURK</name>
<dbReference type="InterPro" id="IPR000086">
    <property type="entry name" value="NUDIX_hydrolase_dom"/>
</dbReference>
<dbReference type="PANTHER" id="PTHR11839:SF18">
    <property type="entry name" value="NUDIX HYDROLASE DOMAIN-CONTAINING PROTEIN"/>
    <property type="match status" value="1"/>
</dbReference>
<evidence type="ECO:0000256" key="6">
    <source>
        <dbReference type="ARBA" id="ARBA00032162"/>
    </source>
</evidence>
<dbReference type="AlphaFoldDB" id="A0A6G8IDE3"/>
<evidence type="ECO:0000256" key="3">
    <source>
        <dbReference type="ARBA" id="ARBA00007275"/>
    </source>
</evidence>
<dbReference type="GO" id="GO:0016787">
    <property type="term" value="F:hydrolase activity"/>
    <property type="evidence" value="ECO:0007669"/>
    <property type="project" value="UniProtKB-KW"/>
</dbReference>
<dbReference type="PROSITE" id="PS51462">
    <property type="entry name" value="NUDIX"/>
    <property type="match status" value="1"/>
</dbReference>
<evidence type="ECO:0000313" key="10">
    <source>
        <dbReference type="Proteomes" id="UP000503162"/>
    </source>
</evidence>
<comment type="cofactor">
    <cofactor evidence="2">
        <name>Mg(2+)</name>
        <dbReference type="ChEBI" id="CHEBI:18420"/>
    </cofactor>
</comment>
<evidence type="ECO:0000256" key="2">
    <source>
        <dbReference type="ARBA" id="ARBA00001946"/>
    </source>
</evidence>
<keyword evidence="5 9" id="KW-0378">Hydrolase</keyword>
<comment type="similarity">
    <text evidence="3">Belongs to the Nudix hydrolase family. NudK subfamily.</text>
</comment>
<protein>
    <recommendedName>
        <fullName evidence="4">GDP-mannose pyrophosphatase</fullName>
    </recommendedName>
    <alternativeName>
        <fullName evidence="6">GDP-mannose hydrolase</fullName>
    </alternativeName>
    <alternativeName>
        <fullName evidence="7">GDPMK</fullName>
    </alternativeName>
</protein>
<sequence>MPDAHLKEVPLARTELLRGHFLHVVRDTVRLPTGAEATREFVLHPGAVMVIGLLDDGRVVLERQYRHPMQAVMVEFPAGKLDPGEGSLACGRRELREETGYTAREWAFAGRLAPTIAYSDEVIDIWFARGLRLGERALDDGEALDVFAATPAELQAMCRDGRVIDCKTLVGALWLQNVLSGAWVLDWQENPGP</sequence>
<evidence type="ECO:0000256" key="4">
    <source>
        <dbReference type="ARBA" id="ARBA00016377"/>
    </source>
</evidence>
<evidence type="ECO:0000256" key="7">
    <source>
        <dbReference type="ARBA" id="ARBA00032272"/>
    </source>
</evidence>
<dbReference type="Proteomes" id="UP000503162">
    <property type="component" value="Chromosome"/>
</dbReference>